<keyword evidence="1" id="KW-0175">Coiled coil</keyword>
<comment type="caution">
    <text evidence="2">The sequence shown here is derived from an EMBL/GenBank/DDBJ whole genome shotgun (WGS) entry which is preliminary data.</text>
</comment>
<keyword evidence="3" id="KW-1185">Reference proteome</keyword>
<reference evidence="2" key="1">
    <citation type="submission" date="2022-12" db="EMBL/GenBank/DDBJ databases">
        <title>Clostridium sp. nov., isolated from industrial wastewater.</title>
        <authorList>
            <person name="Jiayan W."/>
        </authorList>
    </citation>
    <scope>NUCLEOTIDE SEQUENCE</scope>
    <source>
        <strain evidence="2">ZC22-4</strain>
    </source>
</reference>
<evidence type="ECO:0000313" key="2">
    <source>
        <dbReference type="EMBL" id="MCY6958902.1"/>
    </source>
</evidence>
<evidence type="ECO:0000256" key="1">
    <source>
        <dbReference type="SAM" id="Coils"/>
    </source>
</evidence>
<protein>
    <recommendedName>
        <fullName evidence="4">Transposase</fullName>
    </recommendedName>
</protein>
<evidence type="ECO:0008006" key="4">
    <source>
        <dbReference type="Google" id="ProtNLM"/>
    </source>
</evidence>
<dbReference type="EMBL" id="JAPQFJ010000008">
    <property type="protein sequence ID" value="MCY6958902.1"/>
    <property type="molecule type" value="Genomic_DNA"/>
</dbReference>
<proteinExistence type="predicted"/>
<gene>
    <name evidence="2" type="ORF">OW729_09830</name>
</gene>
<feature type="coiled-coil region" evidence="1">
    <location>
        <begin position="1"/>
        <end position="35"/>
    </location>
</feature>
<organism evidence="2 3">
    <name type="scientific">Clostridium brassicae</name>
    <dbReference type="NCBI Taxonomy" id="2999072"/>
    <lineage>
        <taxon>Bacteria</taxon>
        <taxon>Bacillati</taxon>
        <taxon>Bacillota</taxon>
        <taxon>Clostridia</taxon>
        <taxon>Eubacteriales</taxon>
        <taxon>Clostridiaceae</taxon>
        <taxon>Clostridium</taxon>
    </lineage>
</organism>
<accession>A0ABT4D9D9</accession>
<name>A0ABT4D9D9_9CLOT</name>
<sequence length="42" mass="5023">MNETKEKLIILRKENEILKEENIKLKKLIKEIKNTLISSLKD</sequence>
<evidence type="ECO:0000313" key="3">
    <source>
        <dbReference type="Proteomes" id="UP001144612"/>
    </source>
</evidence>
<dbReference type="Proteomes" id="UP001144612">
    <property type="component" value="Unassembled WGS sequence"/>
</dbReference>
<dbReference type="RefSeq" id="WP_268061316.1">
    <property type="nucleotide sequence ID" value="NZ_JAPQFJ010000008.1"/>
</dbReference>